<dbReference type="SMART" id="SM00966">
    <property type="entry name" value="SpoVT_AbrB"/>
    <property type="match status" value="1"/>
</dbReference>
<proteinExistence type="predicted"/>
<keyword evidence="3" id="KW-1185">Reference proteome</keyword>
<dbReference type="OrthoDB" id="9795766at2"/>
<name>A0A4R9GBV6_9LEPT</name>
<protein>
    <submittedName>
        <fullName evidence="2">AbrB/MazE/SpoVT family DNA-binding domain-containing protein</fullName>
    </submittedName>
</protein>
<dbReference type="SUPFAM" id="SSF89447">
    <property type="entry name" value="AbrB/MazE/MraZ-like"/>
    <property type="match status" value="1"/>
</dbReference>
<dbReference type="Pfam" id="PF04014">
    <property type="entry name" value="MazE_antitoxin"/>
    <property type="match status" value="1"/>
</dbReference>
<dbReference type="InterPro" id="IPR007159">
    <property type="entry name" value="SpoVT-AbrB_dom"/>
</dbReference>
<comment type="caution">
    <text evidence="2">The sequence shown here is derived from an EMBL/GenBank/DDBJ whole genome shotgun (WGS) entry which is preliminary data.</text>
</comment>
<dbReference type="AlphaFoldDB" id="A0A4R9GBV6"/>
<dbReference type="GO" id="GO:0003677">
    <property type="term" value="F:DNA binding"/>
    <property type="evidence" value="ECO:0007669"/>
    <property type="project" value="UniProtKB-KW"/>
</dbReference>
<feature type="domain" description="SpoVT-AbrB" evidence="1">
    <location>
        <begin position="6"/>
        <end position="49"/>
    </location>
</feature>
<evidence type="ECO:0000313" key="2">
    <source>
        <dbReference type="EMBL" id="TGK08865.1"/>
    </source>
</evidence>
<evidence type="ECO:0000259" key="1">
    <source>
        <dbReference type="SMART" id="SM00966"/>
    </source>
</evidence>
<dbReference type="EMBL" id="RQET01000009">
    <property type="protein sequence ID" value="TGK08865.1"/>
    <property type="molecule type" value="Genomic_DNA"/>
</dbReference>
<evidence type="ECO:0000313" key="3">
    <source>
        <dbReference type="Proteomes" id="UP000298458"/>
    </source>
</evidence>
<dbReference type="Gene3D" id="2.10.260.10">
    <property type="match status" value="1"/>
</dbReference>
<dbReference type="RefSeq" id="WP_135768552.1">
    <property type="nucleotide sequence ID" value="NZ_RQET01000009.1"/>
</dbReference>
<gene>
    <name evidence="2" type="ORF">EHO60_12565</name>
</gene>
<keyword evidence="2" id="KW-0238">DNA-binding</keyword>
<dbReference type="Proteomes" id="UP000298458">
    <property type="component" value="Unassembled WGS sequence"/>
</dbReference>
<dbReference type="InterPro" id="IPR037914">
    <property type="entry name" value="SpoVT-AbrB_sf"/>
</dbReference>
<sequence length="82" mass="9396">MRASVIQIGNSKGIRIPKAILEECQIGEEVELKIDKGKIMIIPVKSKPRDGWEKRFKEMSSNNEDKLLVPDSLDLSGKDWEW</sequence>
<accession>A0A4R9GBV6</accession>
<organism evidence="2 3">
    <name type="scientific">Leptospira fletcheri</name>
    <dbReference type="NCBI Taxonomy" id="2484981"/>
    <lineage>
        <taxon>Bacteria</taxon>
        <taxon>Pseudomonadati</taxon>
        <taxon>Spirochaetota</taxon>
        <taxon>Spirochaetia</taxon>
        <taxon>Leptospirales</taxon>
        <taxon>Leptospiraceae</taxon>
        <taxon>Leptospira</taxon>
    </lineage>
</organism>
<reference evidence="2" key="1">
    <citation type="journal article" date="2019" name="PLoS Negl. Trop. Dis.">
        <title>Revisiting the worldwide diversity of Leptospira species in the environment.</title>
        <authorList>
            <person name="Vincent A.T."/>
            <person name="Schiettekatte O."/>
            <person name="Bourhy P."/>
            <person name="Veyrier F.J."/>
            <person name="Picardeau M."/>
        </authorList>
    </citation>
    <scope>NUCLEOTIDE SEQUENCE [LARGE SCALE GENOMIC DNA]</scope>
    <source>
        <strain evidence="2">SSW15</strain>
    </source>
</reference>